<dbReference type="InterPro" id="IPR011009">
    <property type="entry name" value="Kinase-like_dom_sf"/>
</dbReference>
<accession>X1ABY0</accession>
<sequence length="59" mass="6442">KARIMDFGIARSLKGKGMTGAGVMIGTPEYMSPEQVEGKDVDKRSDIYSLGVILYEMVT</sequence>
<comment type="caution">
    <text evidence="7">The sequence shown here is derived from an EMBL/GenBank/DDBJ whole genome shotgun (WGS) entry which is preliminary data.</text>
</comment>
<keyword evidence="4" id="KW-0418">Kinase</keyword>
<keyword evidence="3" id="KW-0547">Nucleotide-binding</keyword>
<evidence type="ECO:0000256" key="4">
    <source>
        <dbReference type="ARBA" id="ARBA00022777"/>
    </source>
</evidence>
<gene>
    <name evidence="7" type="ORF">S01H4_29395</name>
</gene>
<dbReference type="PANTHER" id="PTHR43671">
    <property type="entry name" value="SERINE/THREONINE-PROTEIN KINASE NEK"/>
    <property type="match status" value="1"/>
</dbReference>
<dbReference type="Pfam" id="PF00069">
    <property type="entry name" value="Pkinase"/>
    <property type="match status" value="1"/>
</dbReference>
<feature type="non-terminal residue" evidence="7">
    <location>
        <position position="1"/>
    </location>
</feature>
<dbReference type="EMBL" id="BART01015009">
    <property type="protein sequence ID" value="GAG79399.1"/>
    <property type="molecule type" value="Genomic_DNA"/>
</dbReference>
<protein>
    <recommendedName>
        <fullName evidence="1">non-specific serine/threonine protein kinase</fullName>
        <ecNumber evidence="1">2.7.11.1</ecNumber>
    </recommendedName>
</protein>
<proteinExistence type="predicted"/>
<dbReference type="InterPro" id="IPR050660">
    <property type="entry name" value="NEK_Ser/Thr_kinase"/>
</dbReference>
<dbReference type="EC" id="2.7.11.1" evidence="1"/>
<evidence type="ECO:0000256" key="5">
    <source>
        <dbReference type="ARBA" id="ARBA00022840"/>
    </source>
</evidence>
<dbReference type="Gene3D" id="1.10.510.10">
    <property type="entry name" value="Transferase(Phosphotransferase) domain 1"/>
    <property type="match status" value="1"/>
</dbReference>
<evidence type="ECO:0000313" key="7">
    <source>
        <dbReference type="EMBL" id="GAG79399.1"/>
    </source>
</evidence>
<dbReference type="InterPro" id="IPR000719">
    <property type="entry name" value="Prot_kinase_dom"/>
</dbReference>
<evidence type="ECO:0000256" key="3">
    <source>
        <dbReference type="ARBA" id="ARBA00022741"/>
    </source>
</evidence>
<evidence type="ECO:0000256" key="2">
    <source>
        <dbReference type="ARBA" id="ARBA00022679"/>
    </source>
</evidence>
<feature type="non-terminal residue" evidence="7">
    <location>
        <position position="59"/>
    </location>
</feature>
<evidence type="ECO:0000256" key="1">
    <source>
        <dbReference type="ARBA" id="ARBA00012513"/>
    </source>
</evidence>
<dbReference type="GO" id="GO:0004674">
    <property type="term" value="F:protein serine/threonine kinase activity"/>
    <property type="evidence" value="ECO:0007669"/>
    <property type="project" value="UniProtKB-EC"/>
</dbReference>
<keyword evidence="2" id="KW-0808">Transferase</keyword>
<dbReference type="GO" id="GO:0005524">
    <property type="term" value="F:ATP binding"/>
    <property type="evidence" value="ECO:0007669"/>
    <property type="project" value="UniProtKB-KW"/>
</dbReference>
<evidence type="ECO:0000259" key="6">
    <source>
        <dbReference type="PROSITE" id="PS50011"/>
    </source>
</evidence>
<dbReference type="AlphaFoldDB" id="X1ABY0"/>
<name>X1ABY0_9ZZZZ</name>
<feature type="domain" description="Protein kinase" evidence="6">
    <location>
        <begin position="1"/>
        <end position="59"/>
    </location>
</feature>
<dbReference type="PROSITE" id="PS50011">
    <property type="entry name" value="PROTEIN_KINASE_DOM"/>
    <property type="match status" value="1"/>
</dbReference>
<dbReference type="SUPFAM" id="SSF56112">
    <property type="entry name" value="Protein kinase-like (PK-like)"/>
    <property type="match status" value="1"/>
</dbReference>
<dbReference type="PANTHER" id="PTHR43671:SF13">
    <property type="entry name" value="SERINE_THREONINE-PROTEIN KINASE NEK2"/>
    <property type="match status" value="1"/>
</dbReference>
<organism evidence="7">
    <name type="scientific">marine sediment metagenome</name>
    <dbReference type="NCBI Taxonomy" id="412755"/>
    <lineage>
        <taxon>unclassified sequences</taxon>
        <taxon>metagenomes</taxon>
        <taxon>ecological metagenomes</taxon>
    </lineage>
</organism>
<reference evidence="7" key="1">
    <citation type="journal article" date="2014" name="Front. Microbiol.">
        <title>High frequency of phylogenetically diverse reductive dehalogenase-homologous genes in deep subseafloor sedimentary metagenomes.</title>
        <authorList>
            <person name="Kawai M."/>
            <person name="Futagami T."/>
            <person name="Toyoda A."/>
            <person name="Takaki Y."/>
            <person name="Nishi S."/>
            <person name="Hori S."/>
            <person name="Arai W."/>
            <person name="Tsubouchi T."/>
            <person name="Morono Y."/>
            <person name="Uchiyama I."/>
            <person name="Ito T."/>
            <person name="Fujiyama A."/>
            <person name="Inagaki F."/>
            <person name="Takami H."/>
        </authorList>
    </citation>
    <scope>NUCLEOTIDE SEQUENCE</scope>
    <source>
        <strain evidence="7">Expedition CK06-06</strain>
    </source>
</reference>
<keyword evidence="5" id="KW-0067">ATP-binding</keyword>